<keyword evidence="8" id="KW-1185">Reference proteome</keyword>
<dbReference type="EMBL" id="WJXA01000006">
    <property type="protein sequence ID" value="KAF7141970.1"/>
    <property type="molecule type" value="Genomic_DNA"/>
</dbReference>
<evidence type="ECO:0000259" key="6">
    <source>
        <dbReference type="Pfam" id="PF02225"/>
    </source>
</evidence>
<name>A0A834GUI0_RHOSS</name>
<evidence type="ECO:0000256" key="2">
    <source>
        <dbReference type="ARBA" id="ARBA00022670"/>
    </source>
</evidence>
<keyword evidence="4" id="KW-0378">Hydrolase</keyword>
<comment type="similarity">
    <text evidence="1">Belongs to the peptidase S8 family.</text>
</comment>
<dbReference type="FunFam" id="3.50.30.30:FF:000005">
    <property type="entry name" value="subtilisin-like protease SBT1.5"/>
    <property type="match status" value="1"/>
</dbReference>
<feature type="domain" description="PA" evidence="6">
    <location>
        <begin position="43"/>
        <end position="118"/>
    </location>
</feature>
<evidence type="ECO:0000256" key="4">
    <source>
        <dbReference type="ARBA" id="ARBA00022801"/>
    </source>
</evidence>
<evidence type="ECO:0000313" key="7">
    <source>
        <dbReference type="EMBL" id="KAF7141970.1"/>
    </source>
</evidence>
<dbReference type="CDD" id="cd02120">
    <property type="entry name" value="PA_subtilisin_like"/>
    <property type="match status" value="1"/>
</dbReference>
<evidence type="ECO:0000256" key="5">
    <source>
        <dbReference type="ARBA" id="ARBA00022825"/>
    </source>
</evidence>
<keyword evidence="2" id="KW-0645">Protease</keyword>
<dbReference type="InterPro" id="IPR045051">
    <property type="entry name" value="SBT"/>
</dbReference>
<evidence type="ECO:0000256" key="1">
    <source>
        <dbReference type="ARBA" id="ARBA00011073"/>
    </source>
</evidence>
<dbReference type="GO" id="GO:0006508">
    <property type="term" value="P:proteolysis"/>
    <property type="evidence" value="ECO:0007669"/>
    <property type="project" value="UniProtKB-KW"/>
</dbReference>
<keyword evidence="5" id="KW-0720">Serine protease</keyword>
<dbReference type="Gene3D" id="3.50.30.30">
    <property type="match status" value="1"/>
</dbReference>
<organism evidence="7 8">
    <name type="scientific">Rhododendron simsii</name>
    <name type="common">Sims's rhododendron</name>
    <dbReference type="NCBI Taxonomy" id="118357"/>
    <lineage>
        <taxon>Eukaryota</taxon>
        <taxon>Viridiplantae</taxon>
        <taxon>Streptophyta</taxon>
        <taxon>Embryophyta</taxon>
        <taxon>Tracheophyta</taxon>
        <taxon>Spermatophyta</taxon>
        <taxon>Magnoliopsida</taxon>
        <taxon>eudicotyledons</taxon>
        <taxon>Gunneridae</taxon>
        <taxon>Pentapetalae</taxon>
        <taxon>asterids</taxon>
        <taxon>Ericales</taxon>
        <taxon>Ericaceae</taxon>
        <taxon>Ericoideae</taxon>
        <taxon>Rhodoreae</taxon>
        <taxon>Rhododendron</taxon>
    </lineage>
</organism>
<dbReference type="OrthoDB" id="206201at2759"/>
<sequence length="171" mass="17816">MTVGAGTIDRDFPAYAVMGDGKRFTGVSLYSGKGMGKKPVGLVYGTGKNSSSNLCLRGSLEPDVVRGKLVLCDRGISARVEKGLVVRDAGGVGMILVNTAATGEELVADSHLLLAVVVGDLTWDYVRKDGATAQVLKPDVIGPGFNILAGWSEAVGATGLDQHTRKIQLNT</sequence>
<comment type="caution">
    <text evidence="7">The sequence shown here is derived from an EMBL/GenBank/DDBJ whole genome shotgun (WGS) entry which is preliminary data.</text>
</comment>
<gene>
    <name evidence="7" type="ORF">RHSIM_Rhsim06G0014900</name>
</gene>
<evidence type="ECO:0000256" key="3">
    <source>
        <dbReference type="ARBA" id="ARBA00022729"/>
    </source>
</evidence>
<dbReference type="AlphaFoldDB" id="A0A834GUI0"/>
<proteinExistence type="inferred from homology"/>
<keyword evidence="3" id="KW-0732">Signal</keyword>
<protein>
    <recommendedName>
        <fullName evidence="6">PA domain-containing protein</fullName>
    </recommendedName>
</protein>
<dbReference type="Proteomes" id="UP000626092">
    <property type="component" value="Unassembled WGS sequence"/>
</dbReference>
<dbReference type="PANTHER" id="PTHR10795">
    <property type="entry name" value="PROPROTEIN CONVERTASE SUBTILISIN/KEXIN"/>
    <property type="match status" value="1"/>
</dbReference>
<accession>A0A834GUI0</accession>
<dbReference type="GO" id="GO:0008236">
    <property type="term" value="F:serine-type peptidase activity"/>
    <property type="evidence" value="ECO:0007669"/>
    <property type="project" value="UniProtKB-KW"/>
</dbReference>
<evidence type="ECO:0000313" key="8">
    <source>
        <dbReference type="Proteomes" id="UP000626092"/>
    </source>
</evidence>
<dbReference type="InterPro" id="IPR003137">
    <property type="entry name" value="PA_domain"/>
</dbReference>
<reference evidence="7" key="1">
    <citation type="submission" date="2019-11" db="EMBL/GenBank/DDBJ databases">
        <authorList>
            <person name="Liu Y."/>
            <person name="Hou J."/>
            <person name="Li T.-Q."/>
            <person name="Guan C.-H."/>
            <person name="Wu X."/>
            <person name="Wu H.-Z."/>
            <person name="Ling F."/>
            <person name="Zhang R."/>
            <person name="Shi X.-G."/>
            <person name="Ren J.-P."/>
            <person name="Chen E.-F."/>
            <person name="Sun J.-M."/>
        </authorList>
    </citation>
    <scope>NUCLEOTIDE SEQUENCE</scope>
    <source>
        <strain evidence="7">Adult_tree_wgs_1</strain>
        <tissue evidence="7">Leaves</tissue>
    </source>
</reference>
<dbReference type="Pfam" id="PF02225">
    <property type="entry name" value="PA"/>
    <property type="match status" value="1"/>
</dbReference>